<sequence length="125" mass="13186">MVEADFQSIFLNAAVPQKVLLIALLAAVPVVCLSVLLAVRDETKSGPWKRVISIILIGGPMAGLLVGAMNSFHMAQTIQRLPFDVTAKQLAPGIMEVSTFVGLGASVGLVAGAALLTLKWMSDRK</sequence>
<reference evidence="2 3" key="1">
    <citation type="submission" date="2017-02" db="EMBL/GenBank/DDBJ databases">
        <authorList>
            <person name="Peterson S.W."/>
        </authorList>
    </citation>
    <scope>NUCLEOTIDE SEQUENCE [LARGE SCALE GENOMIC DNA]</scope>
    <source>
        <strain evidence="2 3">3F5N</strain>
    </source>
</reference>
<evidence type="ECO:0008006" key="4">
    <source>
        <dbReference type="Google" id="ProtNLM"/>
    </source>
</evidence>
<evidence type="ECO:0000313" key="2">
    <source>
        <dbReference type="EMBL" id="SJM51398.1"/>
    </source>
</evidence>
<keyword evidence="1" id="KW-1133">Transmembrane helix</keyword>
<dbReference type="OrthoDB" id="7190950at2"/>
<feature type="transmembrane region" description="Helical" evidence="1">
    <location>
        <begin position="20"/>
        <end position="39"/>
    </location>
</feature>
<dbReference type="EMBL" id="FUIE01000016">
    <property type="protein sequence ID" value="SJM51398.1"/>
    <property type="molecule type" value="Genomic_DNA"/>
</dbReference>
<name>A0A1R4F658_BREDI</name>
<proteinExistence type="predicted"/>
<feature type="transmembrane region" description="Helical" evidence="1">
    <location>
        <begin position="93"/>
        <end position="118"/>
    </location>
</feature>
<keyword evidence="1" id="KW-0472">Membrane</keyword>
<protein>
    <recommendedName>
        <fullName evidence="4">MotA/TolQ/ExbB proton channel domain-containing protein</fullName>
    </recommendedName>
</protein>
<evidence type="ECO:0000256" key="1">
    <source>
        <dbReference type="SAM" id="Phobius"/>
    </source>
</evidence>
<organism evidence="2 3">
    <name type="scientific">Brevundimonas diminuta 3F5N</name>
    <dbReference type="NCBI Taxonomy" id="1255603"/>
    <lineage>
        <taxon>Bacteria</taxon>
        <taxon>Pseudomonadati</taxon>
        <taxon>Pseudomonadota</taxon>
        <taxon>Alphaproteobacteria</taxon>
        <taxon>Caulobacterales</taxon>
        <taxon>Caulobacteraceae</taxon>
        <taxon>Brevundimonas</taxon>
    </lineage>
</organism>
<evidence type="ECO:0000313" key="3">
    <source>
        <dbReference type="Proteomes" id="UP000195766"/>
    </source>
</evidence>
<accession>A0A1R4F658</accession>
<gene>
    <name evidence="2" type="ORF">FM111_02855</name>
</gene>
<feature type="transmembrane region" description="Helical" evidence="1">
    <location>
        <begin position="51"/>
        <end position="73"/>
    </location>
</feature>
<keyword evidence="1" id="KW-0812">Transmembrane</keyword>
<dbReference type="AlphaFoldDB" id="A0A1R4F658"/>
<dbReference type="Proteomes" id="UP000195766">
    <property type="component" value="Unassembled WGS sequence"/>
</dbReference>
<dbReference type="RefSeq" id="WP_087139240.1">
    <property type="nucleotide sequence ID" value="NZ_FUIE01000016.1"/>
</dbReference>